<proteinExistence type="inferred from homology"/>
<organism evidence="10 11">
    <name type="scientific">Paramarasmius palmivorus</name>
    <dbReference type="NCBI Taxonomy" id="297713"/>
    <lineage>
        <taxon>Eukaryota</taxon>
        <taxon>Fungi</taxon>
        <taxon>Dikarya</taxon>
        <taxon>Basidiomycota</taxon>
        <taxon>Agaricomycotina</taxon>
        <taxon>Agaricomycetes</taxon>
        <taxon>Agaricomycetidae</taxon>
        <taxon>Agaricales</taxon>
        <taxon>Marasmiineae</taxon>
        <taxon>Marasmiaceae</taxon>
        <taxon>Paramarasmius</taxon>
    </lineage>
</organism>
<dbReference type="PANTHER" id="PTHR48042:SF11">
    <property type="entry name" value="ABC TRANSPORTER G FAMILY MEMBER 11"/>
    <property type="match status" value="1"/>
</dbReference>
<dbReference type="InterPro" id="IPR013525">
    <property type="entry name" value="ABC2_TM"/>
</dbReference>
<comment type="caution">
    <text evidence="10">The sequence shown here is derived from an EMBL/GenBank/DDBJ whole genome shotgun (WGS) entry which is preliminary data.</text>
</comment>
<keyword evidence="6 8" id="KW-0472">Membrane</keyword>
<keyword evidence="5 8" id="KW-1133">Transmembrane helix</keyword>
<feature type="domain" description="ABC-2 type transporter transmembrane" evidence="9">
    <location>
        <begin position="223"/>
        <end position="425"/>
    </location>
</feature>
<dbReference type="GO" id="GO:0140359">
    <property type="term" value="F:ABC-type transporter activity"/>
    <property type="evidence" value="ECO:0007669"/>
    <property type="project" value="InterPro"/>
</dbReference>
<name>A0AAW0EGV1_9AGAR</name>
<evidence type="ECO:0000256" key="6">
    <source>
        <dbReference type="ARBA" id="ARBA00023136"/>
    </source>
</evidence>
<feature type="region of interest" description="Disordered" evidence="7">
    <location>
        <begin position="1"/>
        <end position="35"/>
    </location>
</feature>
<feature type="transmembrane region" description="Helical" evidence="8">
    <location>
        <begin position="471"/>
        <end position="493"/>
    </location>
</feature>
<dbReference type="PANTHER" id="PTHR48042">
    <property type="entry name" value="ABC TRANSPORTER G FAMILY MEMBER 11"/>
    <property type="match status" value="1"/>
</dbReference>
<feature type="transmembrane region" description="Helical" evidence="8">
    <location>
        <begin position="237"/>
        <end position="259"/>
    </location>
</feature>
<protein>
    <recommendedName>
        <fullName evidence="9">ABC-2 type transporter transmembrane domain-containing protein</fullName>
    </recommendedName>
</protein>
<keyword evidence="3" id="KW-0813">Transport</keyword>
<evidence type="ECO:0000256" key="3">
    <source>
        <dbReference type="ARBA" id="ARBA00022448"/>
    </source>
</evidence>
<evidence type="ECO:0000256" key="8">
    <source>
        <dbReference type="SAM" id="Phobius"/>
    </source>
</evidence>
<evidence type="ECO:0000256" key="4">
    <source>
        <dbReference type="ARBA" id="ARBA00022692"/>
    </source>
</evidence>
<dbReference type="AlphaFoldDB" id="A0AAW0EGV1"/>
<keyword evidence="4 8" id="KW-0812">Transmembrane</keyword>
<comment type="subcellular location">
    <subcellularLocation>
        <location evidence="1">Membrane</location>
        <topology evidence="1">Multi-pass membrane protein</topology>
    </subcellularLocation>
</comment>
<comment type="similarity">
    <text evidence="2">Belongs to the ABC transporter superfamily. ABCG family. Eye pigment precursor importer (TC 3.A.1.204) subfamily.</text>
</comment>
<dbReference type="Pfam" id="PF01061">
    <property type="entry name" value="ABC2_membrane"/>
    <property type="match status" value="1"/>
</dbReference>
<evidence type="ECO:0000256" key="7">
    <source>
        <dbReference type="SAM" id="MobiDB-lite"/>
    </source>
</evidence>
<feature type="transmembrane region" description="Helical" evidence="8">
    <location>
        <begin position="313"/>
        <end position="339"/>
    </location>
</feature>
<dbReference type="SUPFAM" id="SSF52540">
    <property type="entry name" value="P-loop containing nucleoside triphosphate hydrolases"/>
    <property type="match status" value="1"/>
</dbReference>
<sequence length="498" mass="55602">MPHTRQEKSRTSSHESYSDNDIPLHEHSKASRPVQASTGLSFEHLSYAVTGKKGERKVLVDDISAQIRPGELLAIMLDSTSAREVITAIRNLAVSEGIIVVATIHQPSLETLAQFDKLLLLSRGKVCYSGSVEGLESFFDSWGRPVGRFSTPAEHAMNFLNEDFSEAGPGSTSTAEEFRNHYLSSVQVQDTAPSYASTWTSPPEDGRGMAKAGVMGTLFWNTIVLCERSTINYARNLLAYGVRAGMYAGMGLMLATIWINLGDKDSTINDRLSVHFYSAAFLSFVRVHLTVLEERSVFFREKKNGLYSTLPFVLANTLVNIPFLFLCTLLFLVICYWAIGLHSGAPAFFRYLAFLYLTIFAAETQCLIIAALLPIFVAALAISAFMNGFWMSVGGYFIKARSLPKFWFYSFHYMDYQRYAFELLSNSDLRGLVFRCTDGCRCAYPTSLPADACAVSGDDVLRYLDIRNIAYGNWVAVMVGINIIYRVMLYVALRLRTE</sequence>
<dbReference type="EMBL" id="JAYKXP010000001">
    <property type="protein sequence ID" value="KAK7062753.1"/>
    <property type="molecule type" value="Genomic_DNA"/>
</dbReference>
<reference evidence="10 11" key="1">
    <citation type="submission" date="2024-01" db="EMBL/GenBank/DDBJ databases">
        <title>A draft genome for a cacao thread blight-causing isolate of Paramarasmius palmivorus.</title>
        <authorList>
            <person name="Baruah I.K."/>
            <person name="Bukari Y."/>
            <person name="Amoako-Attah I."/>
            <person name="Meinhardt L.W."/>
            <person name="Bailey B.A."/>
            <person name="Cohen S.P."/>
        </authorList>
    </citation>
    <scope>NUCLEOTIDE SEQUENCE [LARGE SCALE GENOMIC DNA]</scope>
    <source>
        <strain evidence="10 11">GH-12</strain>
    </source>
</reference>
<gene>
    <name evidence="10" type="ORF">VNI00_000242</name>
</gene>
<dbReference type="Gene3D" id="3.40.50.300">
    <property type="entry name" value="P-loop containing nucleotide triphosphate hydrolases"/>
    <property type="match status" value="1"/>
</dbReference>
<keyword evidence="11" id="KW-1185">Reference proteome</keyword>
<dbReference type="GO" id="GO:0016020">
    <property type="term" value="C:membrane"/>
    <property type="evidence" value="ECO:0007669"/>
    <property type="project" value="UniProtKB-SubCell"/>
</dbReference>
<evidence type="ECO:0000256" key="5">
    <source>
        <dbReference type="ARBA" id="ARBA00022989"/>
    </source>
</evidence>
<evidence type="ECO:0000256" key="1">
    <source>
        <dbReference type="ARBA" id="ARBA00004141"/>
    </source>
</evidence>
<feature type="compositionally biased region" description="Basic and acidic residues" evidence="7">
    <location>
        <begin position="1"/>
        <end position="29"/>
    </location>
</feature>
<evidence type="ECO:0000313" key="10">
    <source>
        <dbReference type="EMBL" id="KAK7062753.1"/>
    </source>
</evidence>
<evidence type="ECO:0000256" key="2">
    <source>
        <dbReference type="ARBA" id="ARBA00005814"/>
    </source>
</evidence>
<evidence type="ECO:0000259" key="9">
    <source>
        <dbReference type="Pfam" id="PF01061"/>
    </source>
</evidence>
<evidence type="ECO:0000313" key="11">
    <source>
        <dbReference type="Proteomes" id="UP001383192"/>
    </source>
</evidence>
<dbReference type="InterPro" id="IPR027417">
    <property type="entry name" value="P-loop_NTPase"/>
</dbReference>
<dbReference type="Proteomes" id="UP001383192">
    <property type="component" value="Unassembled WGS sequence"/>
</dbReference>
<feature type="transmembrane region" description="Helical" evidence="8">
    <location>
        <begin position="274"/>
        <end position="292"/>
    </location>
</feature>
<dbReference type="InterPro" id="IPR052215">
    <property type="entry name" value="Plant_ABCG"/>
</dbReference>
<accession>A0AAW0EGV1</accession>